<evidence type="ECO:0000256" key="2">
    <source>
        <dbReference type="ARBA" id="ARBA00022729"/>
    </source>
</evidence>
<proteinExistence type="inferred from homology"/>
<evidence type="ECO:0000256" key="1">
    <source>
        <dbReference type="ARBA" id="ARBA00010062"/>
    </source>
</evidence>
<feature type="chain" id="PRO_5040416258" evidence="3">
    <location>
        <begin position="25"/>
        <end position="408"/>
    </location>
</feature>
<feature type="domain" description="Leucine-binding protein" evidence="4">
    <location>
        <begin position="27"/>
        <end position="372"/>
    </location>
</feature>
<keyword evidence="6" id="KW-1185">Reference proteome</keyword>
<sequence length="408" mass="44407">MKQRLLAVTAFTLGTLSFSAVAQAGDSVRIAHVTGFSGPLSAYAKQLGDGMRMGFEYATDGTMEVAGRKIEIIDKDTQNDPARARSLVEEAYAEDDASIVVGPVASGVALATLPIAEEYERIIMPEGVADAITGADWNRYVFRVGRNSSQDAVSNAVALGQPGVCVATIAQDYAFGRDGVAAYKEAMTSAGGKVVHEEYLPLDTTDFTAAAQRLFTALKDPDGCDKGKYIFAIWAGSANPLGRIQDLHPERYGIKLATGGNILAALAGYSAFPGMEGAGFYYFESPKNEINDWFVKEHFKRFNAAPDFFTAQGFAQAMAITAALRKTEGSTDSEDLIEAMEGLSFDTPKGKMTFRAEDHQAMQAMYHFRIESQERDDWFEDRTVTAGVPVLVREISMDEMKIPLRNQR</sequence>
<reference evidence="5" key="1">
    <citation type="submission" date="2022-01" db="EMBL/GenBank/DDBJ databases">
        <authorList>
            <person name="Karlyshev A.V."/>
            <person name="Jaspars M."/>
        </authorList>
    </citation>
    <scope>NUCLEOTIDE SEQUENCE</scope>
    <source>
        <strain evidence="5">AGSA3-2</strain>
    </source>
</reference>
<accession>A0A9Q3W5F9</accession>
<dbReference type="Proteomes" id="UP001107961">
    <property type="component" value="Unassembled WGS sequence"/>
</dbReference>
<dbReference type="SUPFAM" id="SSF53822">
    <property type="entry name" value="Periplasmic binding protein-like I"/>
    <property type="match status" value="1"/>
</dbReference>
<dbReference type="AlphaFoldDB" id="A0A9Q3W5F9"/>
<feature type="signal peptide" evidence="3">
    <location>
        <begin position="1"/>
        <end position="24"/>
    </location>
</feature>
<dbReference type="GeneID" id="94686568"/>
<dbReference type="InterPro" id="IPR051010">
    <property type="entry name" value="BCAA_transport"/>
</dbReference>
<name>A0A9Q3W5F9_9GAMM</name>
<keyword evidence="2 3" id="KW-0732">Signal</keyword>
<dbReference type="EMBL" id="JAJVKT010000013">
    <property type="protein sequence ID" value="MCE7509334.1"/>
    <property type="molecule type" value="Genomic_DNA"/>
</dbReference>
<dbReference type="InterPro" id="IPR028081">
    <property type="entry name" value="Leu-bd"/>
</dbReference>
<dbReference type="KEGG" id="axe:P40_08995"/>
<organism evidence="5 6">
    <name type="scientific">Alloalcanivorax xenomutans</name>
    <dbReference type="NCBI Taxonomy" id="1094342"/>
    <lineage>
        <taxon>Bacteria</taxon>
        <taxon>Pseudomonadati</taxon>
        <taxon>Pseudomonadota</taxon>
        <taxon>Gammaproteobacteria</taxon>
        <taxon>Oceanospirillales</taxon>
        <taxon>Alcanivoracaceae</taxon>
        <taxon>Alloalcanivorax</taxon>
    </lineage>
</organism>
<evidence type="ECO:0000259" key="4">
    <source>
        <dbReference type="Pfam" id="PF13458"/>
    </source>
</evidence>
<dbReference type="Pfam" id="PF13458">
    <property type="entry name" value="Peripla_BP_6"/>
    <property type="match status" value="1"/>
</dbReference>
<dbReference type="Gene3D" id="3.40.50.2300">
    <property type="match status" value="2"/>
</dbReference>
<gene>
    <name evidence="5" type="ORF">LZG35_11855</name>
</gene>
<comment type="similarity">
    <text evidence="1">Belongs to the leucine-binding protein family.</text>
</comment>
<evidence type="ECO:0000313" key="6">
    <source>
        <dbReference type="Proteomes" id="UP001107961"/>
    </source>
</evidence>
<dbReference type="PANTHER" id="PTHR30483:SF6">
    <property type="entry name" value="PERIPLASMIC BINDING PROTEIN OF ABC TRANSPORTER FOR NATURAL AMINO ACIDS"/>
    <property type="match status" value="1"/>
</dbReference>
<evidence type="ECO:0000313" key="5">
    <source>
        <dbReference type="EMBL" id="MCE7509334.1"/>
    </source>
</evidence>
<comment type="caution">
    <text evidence="5">The sequence shown here is derived from an EMBL/GenBank/DDBJ whole genome shotgun (WGS) entry which is preliminary data.</text>
</comment>
<evidence type="ECO:0000256" key="3">
    <source>
        <dbReference type="SAM" id="SignalP"/>
    </source>
</evidence>
<protein>
    <submittedName>
        <fullName evidence="5">Substrate-binding domain-containing protein</fullName>
    </submittedName>
</protein>
<dbReference type="RefSeq" id="WP_080530857.1">
    <property type="nucleotide sequence ID" value="NZ_CBDDTQ010000005.1"/>
</dbReference>
<dbReference type="PANTHER" id="PTHR30483">
    <property type="entry name" value="LEUCINE-SPECIFIC-BINDING PROTEIN"/>
    <property type="match status" value="1"/>
</dbReference>
<dbReference type="InterPro" id="IPR028082">
    <property type="entry name" value="Peripla_BP_I"/>
</dbReference>
<dbReference type="CDD" id="cd06328">
    <property type="entry name" value="PBP1_SBP-like"/>
    <property type="match status" value="1"/>
</dbReference>